<protein>
    <submittedName>
        <fullName evidence="1">GMC oxidoreductase</fullName>
    </submittedName>
</protein>
<evidence type="ECO:0000313" key="1">
    <source>
        <dbReference type="EMBL" id="KAI0049156.1"/>
    </source>
</evidence>
<proteinExistence type="predicted"/>
<name>A0ACB8RZX6_9AGAM</name>
<comment type="caution">
    <text evidence="1">The sequence shown here is derived from an EMBL/GenBank/DDBJ whole genome shotgun (WGS) entry which is preliminary data.</text>
</comment>
<dbReference type="EMBL" id="MU275877">
    <property type="protein sequence ID" value="KAI0049156.1"/>
    <property type="molecule type" value="Genomic_DNA"/>
</dbReference>
<organism evidence="1 2">
    <name type="scientific">Auriscalpium vulgare</name>
    <dbReference type="NCBI Taxonomy" id="40419"/>
    <lineage>
        <taxon>Eukaryota</taxon>
        <taxon>Fungi</taxon>
        <taxon>Dikarya</taxon>
        <taxon>Basidiomycota</taxon>
        <taxon>Agaricomycotina</taxon>
        <taxon>Agaricomycetes</taxon>
        <taxon>Russulales</taxon>
        <taxon>Auriscalpiaceae</taxon>
        <taxon>Auriscalpium</taxon>
    </lineage>
</organism>
<keyword evidence="2" id="KW-1185">Reference proteome</keyword>
<dbReference type="Proteomes" id="UP000814033">
    <property type="component" value="Unassembled WGS sequence"/>
</dbReference>
<reference evidence="1" key="2">
    <citation type="journal article" date="2022" name="New Phytol.">
        <title>Evolutionary transition to the ectomycorrhizal habit in the genomes of a hyperdiverse lineage of mushroom-forming fungi.</title>
        <authorList>
            <person name="Looney B."/>
            <person name="Miyauchi S."/>
            <person name="Morin E."/>
            <person name="Drula E."/>
            <person name="Courty P.E."/>
            <person name="Kohler A."/>
            <person name="Kuo A."/>
            <person name="LaButti K."/>
            <person name="Pangilinan J."/>
            <person name="Lipzen A."/>
            <person name="Riley R."/>
            <person name="Andreopoulos W."/>
            <person name="He G."/>
            <person name="Johnson J."/>
            <person name="Nolan M."/>
            <person name="Tritt A."/>
            <person name="Barry K.W."/>
            <person name="Grigoriev I.V."/>
            <person name="Nagy L.G."/>
            <person name="Hibbett D."/>
            <person name="Henrissat B."/>
            <person name="Matheny P.B."/>
            <person name="Labbe J."/>
            <person name="Martin F.M."/>
        </authorList>
    </citation>
    <scope>NUCLEOTIDE SEQUENCE</scope>
    <source>
        <strain evidence="1">FP105234-sp</strain>
    </source>
</reference>
<sequence length="599" mass="63833">MLVRYFAFLSFRIFQGVLAALYSNPAGLVKHEYDFVIVGAGTAGNVIANRLSADSNVSVLLVEAGGNDAGLPALQIPFTASTVLSNASLIWNYTTSPQKALNGRVIAYQRGRVLGGSSSINFMFYTRGSRDDFDRFADVTGDSGWSWGSIFPYMLKIENFTTPVDHHNTSGQFNPSIHGDRGPLRPTLPGFPSSLDQRVLATTKVDPERFPFNLDVNSGNTIGMTWVQSTTGNGVRSSSATGYLHPILGRPNLDVLIDTQATRVLQTGSRGSIPIVRGVELANGVSGPRVTVHAHHEVILCAGAVNTPQLMLLSGIGNKHDLASLGISTVIHSPGVGQNLQDHPLLASAWSVNSNDTLDGISRNATLAGEILEQWETSKTGPFVDTGGNLFAWLRLPSIFSGKRDPSAGPTSAHVEIIPANEFISFSGDPTPANGSYVSIITGVISPASRGSVTLRSANPFDTPVIDPGFFTNELDVAAMVGAIRTSSALLETGPWKDLAARPFGLLENATTDAELAEYARNSASSFWHPTGTVKMGTSSDEMAVLDSKLRVKGAEGLRVVDASVFPFIPASHPQAPIYAIAERAADIIRSQLYERVGE</sequence>
<evidence type="ECO:0000313" key="2">
    <source>
        <dbReference type="Proteomes" id="UP000814033"/>
    </source>
</evidence>
<gene>
    <name evidence="1" type="ORF">FA95DRAFT_1557269</name>
</gene>
<accession>A0ACB8RZX6</accession>
<reference evidence="1" key="1">
    <citation type="submission" date="2021-02" db="EMBL/GenBank/DDBJ databases">
        <authorList>
            <consortium name="DOE Joint Genome Institute"/>
            <person name="Ahrendt S."/>
            <person name="Looney B.P."/>
            <person name="Miyauchi S."/>
            <person name="Morin E."/>
            <person name="Drula E."/>
            <person name="Courty P.E."/>
            <person name="Chicoki N."/>
            <person name="Fauchery L."/>
            <person name="Kohler A."/>
            <person name="Kuo A."/>
            <person name="Labutti K."/>
            <person name="Pangilinan J."/>
            <person name="Lipzen A."/>
            <person name="Riley R."/>
            <person name="Andreopoulos W."/>
            <person name="He G."/>
            <person name="Johnson J."/>
            <person name="Barry K.W."/>
            <person name="Grigoriev I.V."/>
            <person name="Nagy L."/>
            <person name="Hibbett D."/>
            <person name="Henrissat B."/>
            <person name="Matheny P.B."/>
            <person name="Labbe J."/>
            <person name="Martin F."/>
        </authorList>
    </citation>
    <scope>NUCLEOTIDE SEQUENCE</scope>
    <source>
        <strain evidence="1">FP105234-sp</strain>
    </source>
</reference>